<evidence type="ECO:0000313" key="6">
    <source>
        <dbReference type="EMBL" id="MBI5169923.1"/>
    </source>
</evidence>
<dbReference type="PROSITE" id="PS51296">
    <property type="entry name" value="RIESKE"/>
    <property type="match status" value="1"/>
</dbReference>
<dbReference type="Proteomes" id="UP000696931">
    <property type="component" value="Unassembled WGS sequence"/>
</dbReference>
<sequence length="107" mass="11339">MSPAAGEFVTVAKVGDIAPNGVKVVRLNDVLVAVFHLDDGYYAIEDVCTHDGGPVAEGCLENGVIECPRHGAQFDVRTGRVVRFPATSPVPTYAVRVTGDDIQVECP</sequence>
<dbReference type="AlphaFoldDB" id="A0A933SDU4"/>
<evidence type="ECO:0000256" key="1">
    <source>
        <dbReference type="ARBA" id="ARBA00022714"/>
    </source>
</evidence>
<dbReference type="GO" id="GO:0051537">
    <property type="term" value="F:2 iron, 2 sulfur cluster binding"/>
    <property type="evidence" value="ECO:0007669"/>
    <property type="project" value="UniProtKB-KW"/>
</dbReference>
<dbReference type="SUPFAM" id="SSF50022">
    <property type="entry name" value="ISP domain"/>
    <property type="match status" value="1"/>
</dbReference>
<gene>
    <name evidence="6" type="ORF">HZA61_10575</name>
</gene>
<evidence type="ECO:0000313" key="7">
    <source>
        <dbReference type="Proteomes" id="UP000696931"/>
    </source>
</evidence>
<dbReference type="CDD" id="cd03528">
    <property type="entry name" value="Rieske_RO_ferredoxin"/>
    <property type="match status" value="1"/>
</dbReference>
<dbReference type="Gene3D" id="2.102.10.10">
    <property type="entry name" value="Rieske [2Fe-2S] iron-sulphur domain"/>
    <property type="match status" value="1"/>
</dbReference>
<dbReference type="PANTHER" id="PTHR21496">
    <property type="entry name" value="FERREDOXIN-RELATED"/>
    <property type="match status" value="1"/>
</dbReference>
<dbReference type="Pfam" id="PF00355">
    <property type="entry name" value="Rieske"/>
    <property type="match status" value="1"/>
</dbReference>
<dbReference type="GO" id="GO:0046872">
    <property type="term" value="F:metal ion binding"/>
    <property type="evidence" value="ECO:0007669"/>
    <property type="project" value="UniProtKB-KW"/>
</dbReference>
<keyword evidence="1" id="KW-0001">2Fe-2S</keyword>
<dbReference type="EMBL" id="JACRIW010000075">
    <property type="protein sequence ID" value="MBI5169923.1"/>
    <property type="molecule type" value="Genomic_DNA"/>
</dbReference>
<keyword evidence="3" id="KW-0408">Iron</keyword>
<dbReference type="InterPro" id="IPR017941">
    <property type="entry name" value="Rieske_2Fe-2S"/>
</dbReference>
<evidence type="ECO:0000259" key="5">
    <source>
        <dbReference type="PROSITE" id="PS51296"/>
    </source>
</evidence>
<accession>A0A933SDU4</accession>
<keyword evidence="4" id="KW-0411">Iron-sulfur</keyword>
<dbReference type="InterPro" id="IPR036922">
    <property type="entry name" value="Rieske_2Fe-2S_sf"/>
</dbReference>
<proteinExistence type="predicted"/>
<evidence type="ECO:0000256" key="2">
    <source>
        <dbReference type="ARBA" id="ARBA00022723"/>
    </source>
</evidence>
<evidence type="ECO:0000256" key="4">
    <source>
        <dbReference type="ARBA" id="ARBA00023014"/>
    </source>
</evidence>
<comment type="caution">
    <text evidence="6">The sequence shown here is derived from an EMBL/GenBank/DDBJ whole genome shotgun (WGS) entry which is preliminary data.</text>
</comment>
<keyword evidence="2" id="KW-0479">Metal-binding</keyword>
<dbReference type="PANTHER" id="PTHR21496:SF23">
    <property type="entry name" value="3-PHENYLPROPIONATE_CINNAMIC ACID DIOXYGENASE FERREDOXIN SUBUNIT"/>
    <property type="match status" value="1"/>
</dbReference>
<name>A0A933SDU4_UNCEI</name>
<protein>
    <submittedName>
        <fullName evidence="6">Non-heme iron oxygenase ferredoxin subunit</fullName>
    </submittedName>
</protein>
<reference evidence="6" key="1">
    <citation type="submission" date="2020-07" db="EMBL/GenBank/DDBJ databases">
        <title>Huge and variable diversity of episymbiotic CPR bacteria and DPANN archaea in groundwater ecosystems.</title>
        <authorList>
            <person name="He C.Y."/>
            <person name="Keren R."/>
            <person name="Whittaker M."/>
            <person name="Farag I.F."/>
            <person name="Doudna J."/>
            <person name="Cate J.H.D."/>
            <person name="Banfield J.F."/>
        </authorList>
    </citation>
    <scope>NUCLEOTIDE SEQUENCE</scope>
    <source>
        <strain evidence="6">NC_groundwater_1813_Pr3_B-0.1um_71_17</strain>
    </source>
</reference>
<organism evidence="6 7">
    <name type="scientific">Eiseniibacteriota bacterium</name>
    <dbReference type="NCBI Taxonomy" id="2212470"/>
    <lineage>
        <taxon>Bacteria</taxon>
        <taxon>Candidatus Eiseniibacteriota</taxon>
    </lineage>
</organism>
<feature type="domain" description="Rieske" evidence="5">
    <location>
        <begin position="9"/>
        <end position="104"/>
    </location>
</feature>
<evidence type="ECO:0000256" key="3">
    <source>
        <dbReference type="ARBA" id="ARBA00023004"/>
    </source>
</evidence>